<keyword evidence="6" id="KW-0206">Cytoskeleton</keyword>
<feature type="coiled-coil region" evidence="8">
    <location>
        <begin position="226"/>
        <end position="285"/>
    </location>
</feature>
<keyword evidence="7" id="KW-0966">Cell projection</keyword>
<accession>A0ABD3X8F1</accession>
<dbReference type="Proteomes" id="UP001634394">
    <property type="component" value="Unassembled WGS sequence"/>
</dbReference>
<evidence type="ECO:0000313" key="10">
    <source>
        <dbReference type="EMBL" id="KAL3881748.1"/>
    </source>
</evidence>
<evidence type="ECO:0000256" key="1">
    <source>
        <dbReference type="ARBA" id="ARBA00004120"/>
    </source>
</evidence>
<dbReference type="GO" id="GO:0030030">
    <property type="term" value="P:cell projection organization"/>
    <property type="evidence" value="ECO:0007669"/>
    <property type="project" value="UniProtKB-KW"/>
</dbReference>
<dbReference type="EMBL" id="JBJQND010000003">
    <property type="protein sequence ID" value="KAL3881748.1"/>
    <property type="molecule type" value="Genomic_DNA"/>
</dbReference>
<organism evidence="10 11">
    <name type="scientific">Sinanodonta woodiana</name>
    <name type="common">Chinese pond mussel</name>
    <name type="synonym">Anodonta woodiana</name>
    <dbReference type="NCBI Taxonomy" id="1069815"/>
    <lineage>
        <taxon>Eukaryota</taxon>
        <taxon>Metazoa</taxon>
        <taxon>Spiralia</taxon>
        <taxon>Lophotrochozoa</taxon>
        <taxon>Mollusca</taxon>
        <taxon>Bivalvia</taxon>
        <taxon>Autobranchia</taxon>
        <taxon>Heteroconchia</taxon>
        <taxon>Palaeoheterodonta</taxon>
        <taxon>Unionida</taxon>
        <taxon>Unionoidea</taxon>
        <taxon>Unionidae</taxon>
        <taxon>Unioninae</taxon>
        <taxon>Sinanodonta</taxon>
    </lineage>
</organism>
<evidence type="ECO:0000256" key="7">
    <source>
        <dbReference type="ARBA" id="ARBA00023273"/>
    </source>
</evidence>
<comment type="subcellular location">
    <subcellularLocation>
        <location evidence="1">Cytoplasm</location>
        <location evidence="1">Cytoskeleton</location>
        <location evidence="1">Cilium basal body</location>
    </subcellularLocation>
    <subcellularLocation>
        <location evidence="2">Cytoplasm</location>
        <location evidence="2">Cytoskeleton</location>
        <location evidence="2">Microtubule organizing center</location>
        <location evidence="2">Centrosome</location>
    </subcellularLocation>
</comment>
<name>A0ABD3X8F1_SINWO</name>
<dbReference type="AlphaFoldDB" id="A0ABD3X8F1"/>
<evidence type="ECO:0000256" key="5">
    <source>
        <dbReference type="ARBA" id="ARBA00023054"/>
    </source>
</evidence>
<sequence length="293" mass="34788">MEEIQQTVGSSPNKQYTSTKKDTAKMMAEYWKLKRELTKEISSNKRQCIQMKNQKLKNEQLTQKLKQLQKELEAEEARWQSRMKMYTQGWRSAIITRKYEEKIRGIQAELEKRNKLQSDTRVLLKESAKREQKLLHQKEELQKKVSMLEQFPDGSCLTDTEVIKQYQQARLKIDQLEKDNKELIHEFRMVKQGNYSRTDFLGDDILTKASSYDKVVAENIELMMALRSSELQMNKLKLDNKRMKEELSNFGPDFFKDINSLQFNYEQLMEKNAVYKKQLQKFSDQFGVKIPGL</sequence>
<reference evidence="10 11" key="1">
    <citation type="submission" date="2024-11" db="EMBL/GenBank/DDBJ databases">
        <title>Chromosome-level genome assembly of the freshwater bivalve Anodonta woodiana.</title>
        <authorList>
            <person name="Chen X."/>
        </authorList>
    </citation>
    <scope>NUCLEOTIDE SEQUENCE [LARGE SCALE GENOMIC DNA]</scope>
    <source>
        <strain evidence="10">MN2024</strain>
        <tissue evidence="10">Gills</tissue>
    </source>
</reference>
<feature type="region of interest" description="Disordered" evidence="9">
    <location>
        <begin position="1"/>
        <end position="21"/>
    </location>
</feature>
<keyword evidence="3" id="KW-0963">Cytoplasm</keyword>
<gene>
    <name evidence="10" type="ORF">ACJMK2_028143</name>
</gene>
<evidence type="ECO:0000256" key="4">
    <source>
        <dbReference type="ARBA" id="ARBA00022794"/>
    </source>
</evidence>
<dbReference type="PANTHER" id="PTHR18879">
    <property type="entry name" value="CENTROSOMAL PROTEIN OF 290 KDA"/>
    <property type="match status" value="1"/>
</dbReference>
<feature type="compositionally biased region" description="Polar residues" evidence="9">
    <location>
        <begin position="1"/>
        <end position="18"/>
    </location>
</feature>
<protein>
    <submittedName>
        <fullName evidence="10">Uncharacterized protein</fullName>
    </submittedName>
</protein>
<keyword evidence="4" id="KW-0970">Cilium biogenesis/degradation</keyword>
<feature type="coiled-coil region" evidence="8">
    <location>
        <begin position="34"/>
        <end position="82"/>
    </location>
</feature>
<evidence type="ECO:0000256" key="3">
    <source>
        <dbReference type="ARBA" id="ARBA00022490"/>
    </source>
</evidence>
<keyword evidence="11" id="KW-1185">Reference proteome</keyword>
<proteinExistence type="predicted"/>
<dbReference type="PANTHER" id="PTHR18879:SF20">
    <property type="entry name" value="CENTROSOMAL PROTEIN OF 290 KDA"/>
    <property type="match status" value="1"/>
</dbReference>
<evidence type="ECO:0000313" key="11">
    <source>
        <dbReference type="Proteomes" id="UP001634394"/>
    </source>
</evidence>
<evidence type="ECO:0000256" key="8">
    <source>
        <dbReference type="SAM" id="Coils"/>
    </source>
</evidence>
<evidence type="ECO:0000256" key="9">
    <source>
        <dbReference type="SAM" id="MobiDB-lite"/>
    </source>
</evidence>
<comment type="caution">
    <text evidence="10">The sequence shown here is derived from an EMBL/GenBank/DDBJ whole genome shotgun (WGS) entry which is preliminary data.</text>
</comment>
<evidence type="ECO:0000256" key="2">
    <source>
        <dbReference type="ARBA" id="ARBA00004300"/>
    </source>
</evidence>
<feature type="coiled-coil region" evidence="8">
    <location>
        <begin position="124"/>
        <end position="186"/>
    </location>
</feature>
<dbReference type="GO" id="GO:0005813">
    <property type="term" value="C:centrosome"/>
    <property type="evidence" value="ECO:0007669"/>
    <property type="project" value="UniProtKB-SubCell"/>
</dbReference>
<keyword evidence="5 8" id="KW-0175">Coiled coil</keyword>
<evidence type="ECO:0000256" key="6">
    <source>
        <dbReference type="ARBA" id="ARBA00023212"/>
    </source>
</evidence>
<dbReference type="InterPro" id="IPR026201">
    <property type="entry name" value="Cep290"/>
</dbReference>